<dbReference type="EMBL" id="WHWC01000014">
    <property type="protein sequence ID" value="KAG8369954.1"/>
    <property type="molecule type" value="Genomic_DNA"/>
</dbReference>
<name>A0AAV6WIP3_9LAMI</name>
<evidence type="ECO:0000313" key="2">
    <source>
        <dbReference type="EMBL" id="KAG8369954.1"/>
    </source>
</evidence>
<gene>
    <name evidence="2" type="ORF">BUALT_Bualt14G0066900</name>
</gene>
<dbReference type="Proteomes" id="UP000826271">
    <property type="component" value="Unassembled WGS sequence"/>
</dbReference>
<proteinExistence type="predicted"/>
<dbReference type="PANTHER" id="PTHR34962">
    <property type="entry name" value="EMBRYO DEFECTIVE 1703-RELATED"/>
    <property type="match status" value="1"/>
</dbReference>
<keyword evidence="3" id="KW-1185">Reference proteome</keyword>
<feature type="region of interest" description="Disordered" evidence="1">
    <location>
        <begin position="201"/>
        <end position="223"/>
    </location>
</feature>
<dbReference type="PANTHER" id="PTHR34962:SF3">
    <property type="entry name" value="ABC SUBFAMILY C PROTEIN"/>
    <property type="match status" value="1"/>
</dbReference>
<organism evidence="2 3">
    <name type="scientific">Buddleja alternifolia</name>
    <dbReference type="NCBI Taxonomy" id="168488"/>
    <lineage>
        <taxon>Eukaryota</taxon>
        <taxon>Viridiplantae</taxon>
        <taxon>Streptophyta</taxon>
        <taxon>Embryophyta</taxon>
        <taxon>Tracheophyta</taxon>
        <taxon>Spermatophyta</taxon>
        <taxon>Magnoliopsida</taxon>
        <taxon>eudicotyledons</taxon>
        <taxon>Gunneridae</taxon>
        <taxon>Pentapetalae</taxon>
        <taxon>asterids</taxon>
        <taxon>lamiids</taxon>
        <taxon>Lamiales</taxon>
        <taxon>Scrophulariaceae</taxon>
        <taxon>Buddlejeae</taxon>
        <taxon>Buddleja</taxon>
    </lineage>
</organism>
<evidence type="ECO:0000256" key="1">
    <source>
        <dbReference type="SAM" id="MobiDB-lite"/>
    </source>
</evidence>
<sequence>MAALHFTAAANNSSLRHRHLATGTHNPRKPFLLISCFSTSFPSKPTRRKNHLRQKNLKTLTKPIIPKLPPDNPLIPIDSPPLQETKEPEIIEEIQESYKSENSELEVKVGNVGIVAKNPILKYGLWLVGAFVFQTVCAVWFFGDKNGVLNGSEETGKSGMKVGLNGNGAIDSDFYLDELEMEMKIEEIRVMAREAREKERLASKKNEFDSEESDESDEGKYSKSVIEEEVDDRLIKLRKKLESARDKKPVVSVGYSKKGELDDGDGNGNGALLFKKKYRFKDLPGDPIEKPKGFIGLDDNNVDKSKVSGNGVKGDEFFKGGNDGSDAVGLGEGEKLLEPSDVDLVVSDEVHVAEDDKEKHMVEVTESTNNTRKKVSRKQGKRKGVNKTKGFEREKNNGRSAVEAVKSKKLNADNLKGKGVEDDFWWLDLPYVLAIFMRRGNGEGGEGLYTLKSISSTKDGTSHMVAFEDRVDATNFCYLLESFFEDLEDFKADVVPLTVEELNEAVKTMRVIVVKRGQLRLYAGQPLAEAEMALRAMIKYG</sequence>
<accession>A0AAV6WIP3</accession>
<comment type="caution">
    <text evidence="2">The sequence shown here is derived from an EMBL/GenBank/DDBJ whole genome shotgun (WGS) entry which is preliminary data.</text>
</comment>
<dbReference type="Pfam" id="PF11360">
    <property type="entry name" value="DUF3110"/>
    <property type="match status" value="1"/>
</dbReference>
<reference evidence="2" key="1">
    <citation type="submission" date="2019-10" db="EMBL/GenBank/DDBJ databases">
        <authorList>
            <person name="Zhang R."/>
            <person name="Pan Y."/>
            <person name="Wang J."/>
            <person name="Ma R."/>
            <person name="Yu S."/>
        </authorList>
    </citation>
    <scope>NUCLEOTIDE SEQUENCE</scope>
    <source>
        <strain evidence="2">LA-IB0</strain>
        <tissue evidence="2">Leaf</tissue>
    </source>
</reference>
<dbReference type="InterPro" id="IPR021503">
    <property type="entry name" value="DUF3110"/>
</dbReference>
<dbReference type="AlphaFoldDB" id="A0AAV6WIP3"/>
<protein>
    <submittedName>
        <fullName evidence="2">Uncharacterized protein</fullName>
    </submittedName>
</protein>
<feature type="compositionally biased region" description="Basic residues" evidence="1">
    <location>
        <begin position="371"/>
        <end position="386"/>
    </location>
</feature>
<feature type="region of interest" description="Disordered" evidence="1">
    <location>
        <begin position="363"/>
        <end position="400"/>
    </location>
</feature>
<evidence type="ECO:0000313" key="3">
    <source>
        <dbReference type="Proteomes" id="UP000826271"/>
    </source>
</evidence>